<gene>
    <name evidence="2" type="ORF">CKY47_06275</name>
</gene>
<evidence type="ECO:0008006" key="4">
    <source>
        <dbReference type="Google" id="ProtNLM"/>
    </source>
</evidence>
<keyword evidence="1" id="KW-0812">Transmembrane</keyword>
<keyword evidence="3" id="KW-1185">Reference proteome</keyword>
<proteinExistence type="predicted"/>
<comment type="caution">
    <text evidence="2">The sequence shown here is derived from an EMBL/GenBank/DDBJ whole genome shotgun (WGS) entry which is preliminary data.</text>
</comment>
<feature type="transmembrane region" description="Helical" evidence="1">
    <location>
        <begin position="277"/>
        <end position="294"/>
    </location>
</feature>
<name>A0ABU0WUT1_9PSEU</name>
<feature type="transmembrane region" description="Helical" evidence="1">
    <location>
        <begin position="180"/>
        <end position="197"/>
    </location>
</feature>
<accession>A0ABU0WUT1</accession>
<protein>
    <recommendedName>
        <fullName evidence="4">Peptide zinc metalloprotease protein</fullName>
    </recommendedName>
</protein>
<evidence type="ECO:0000313" key="2">
    <source>
        <dbReference type="EMBL" id="MDQ2583595.1"/>
    </source>
</evidence>
<reference evidence="2 3" key="1">
    <citation type="submission" date="2017-06" db="EMBL/GenBank/DDBJ databases">
        <title>Cultured bacterium strain Saccharothrix yanglingensis Hhs.015.</title>
        <authorList>
            <person name="Xia Y."/>
        </authorList>
    </citation>
    <scope>NUCLEOTIDE SEQUENCE [LARGE SCALE GENOMIC DNA]</scope>
    <source>
        <strain evidence="2 3">Hhs.015</strain>
    </source>
</reference>
<organism evidence="2 3">
    <name type="scientific">Saccharothrix yanglingensis</name>
    <dbReference type="NCBI Taxonomy" id="659496"/>
    <lineage>
        <taxon>Bacteria</taxon>
        <taxon>Bacillati</taxon>
        <taxon>Actinomycetota</taxon>
        <taxon>Actinomycetes</taxon>
        <taxon>Pseudonocardiales</taxon>
        <taxon>Pseudonocardiaceae</taxon>
        <taxon>Saccharothrix</taxon>
    </lineage>
</organism>
<feature type="transmembrane region" description="Helical" evidence="1">
    <location>
        <begin position="357"/>
        <end position="381"/>
    </location>
</feature>
<evidence type="ECO:0000313" key="3">
    <source>
        <dbReference type="Proteomes" id="UP001225605"/>
    </source>
</evidence>
<dbReference type="Proteomes" id="UP001225605">
    <property type="component" value="Unassembled WGS sequence"/>
</dbReference>
<dbReference type="RefSeq" id="WP_306744704.1">
    <property type="nucleotide sequence ID" value="NZ_NSDM01000002.1"/>
</dbReference>
<dbReference type="EMBL" id="NSDM01000002">
    <property type="protein sequence ID" value="MDQ2583595.1"/>
    <property type="molecule type" value="Genomic_DNA"/>
</dbReference>
<feature type="transmembrane region" description="Helical" evidence="1">
    <location>
        <begin position="401"/>
        <end position="424"/>
    </location>
</feature>
<keyword evidence="1" id="KW-1133">Transmembrane helix</keyword>
<keyword evidence="1" id="KW-0472">Membrane</keyword>
<feature type="transmembrane region" description="Helical" evidence="1">
    <location>
        <begin position="242"/>
        <end position="265"/>
    </location>
</feature>
<feature type="transmembrane region" description="Helical" evidence="1">
    <location>
        <begin position="146"/>
        <end position="168"/>
    </location>
</feature>
<evidence type="ECO:0000256" key="1">
    <source>
        <dbReference type="SAM" id="Phobius"/>
    </source>
</evidence>
<sequence length="455" mass="49297">MPGYPPDSVITVLPYSHRREADSAVIGDVDRQVFLSIPPEALDVLEWFAEGCTPAEASRRYEAKHGETADLDDFIDAMVAEGFITVDGTTGDEAARTVTATAAAGTATGASGAAAPAGDPAPGLRWKSHMEWISQKTARRIFSTPVLVLAGLVIAAGVLTAVLNPGIIPGATVLLFPEHFALLTWATMAIMIVGIYIHEVAHLVAARAAGVPARIGIGSRLYILVAETDMSGIWLASKKERYVAFLSGPIVDGVFGSIAIILLKLMETGALSVPQEIQWLTAAALWTYFGRLLWQCFFFMHTDFYYVITTAIGTRNLIKDTEKWMLNGLRRLWRSPKREDLSDLSPREMKSVRWYSAVYLLGRGVTIASLFAITLPVLIGYLSQAFLFATGQDSRINSFDFATIVLVAVLLDGGGLFVSTRNLLRRRRARRAEQALHGERLAAAQTAARAGAVGS</sequence>